<reference evidence="2 3" key="1">
    <citation type="submission" date="2019-11" db="EMBL/GenBank/DDBJ databases">
        <title>Whole genome sequence of Oryza granulata.</title>
        <authorList>
            <person name="Li W."/>
        </authorList>
    </citation>
    <scope>NUCLEOTIDE SEQUENCE [LARGE SCALE GENOMIC DNA]</scope>
    <source>
        <strain evidence="3">cv. Menghai</strain>
        <tissue evidence="2">Leaf</tissue>
    </source>
</reference>
<dbReference type="AlphaFoldDB" id="A0A6G1CJ95"/>
<accession>A0A6G1CJ95</accession>
<comment type="caution">
    <text evidence="2">The sequence shown here is derived from an EMBL/GenBank/DDBJ whole genome shotgun (WGS) entry which is preliminary data.</text>
</comment>
<keyword evidence="3" id="KW-1185">Reference proteome</keyword>
<feature type="region of interest" description="Disordered" evidence="1">
    <location>
        <begin position="36"/>
        <end position="75"/>
    </location>
</feature>
<sequence length="75" mass="8020">MIIKRINDSFQPPAGCRCDYALKAICIQMHGAIAGGSLPDAMTPRTQAAAHSRPHRRDDDVDAAGAMNGSEQGRQ</sequence>
<gene>
    <name evidence="2" type="ORF">E2562_028710</name>
</gene>
<evidence type="ECO:0000313" key="3">
    <source>
        <dbReference type="Proteomes" id="UP000479710"/>
    </source>
</evidence>
<dbReference type="EMBL" id="SPHZ02000009">
    <property type="protein sequence ID" value="KAF0900229.1"/>
    <property type="molecule type" value="Genomic_DNA"/>
</dbReference>
<evidence type="ECO:0000256" key="1">
    <source>
        <dbReference type="SAM" id="MobiDB-lite"/>
    </source>
</evidence>
<dbReference type="Proteomes" id="UP000479710">
    <property type="component" value="Unassembled WGS sequence"/>
</dbReference>
<proteinExistence type="predicted"/>
<name>A0A6G1CJ95_9ORYZ</name>
<organism evidence="2 3">
    <name type="scientific">Oryza meyeriana var. granulata</name>
    <dbReference type="NCBI Taxonomy" id="110450"/>
    <lineage>
        <taxon>Eukaryota</taxon>
        <taxon>Viridiplantae</taxon>
        <taxon>Streptophyta</taxon>
        <taxon>Embryophyta</taxon>
        <taxon>Tracheophyta</taxon>
        <taxon>Spermatophyta</taxon>
        <taxon>Magnoliopsida</taxon>
        <taxon>Liliopsida</taxon>
        <taxon>Poales</taxon>
        <taxon>Poaceae</taxon>
        <taxon>BOP clade</taxon>
        <taxon>Oryzoideae</taxon>
        <taxon>Oryzeae</taxon>
        <taxon>Oryzinae</taxon>
        <taxon>Oryza</taxon>
        <taxon>Oryza meyeriana</taxon>
    </lineage>
</organism>
<evidence type="ECO:0000313" key="2">
    <source>
        <dbReference type="EMBL" id="KAF0900229.1"/>
    </source>
</evidence>
<protein>
    <submittedName>
        <fullName evidence="2">Uncharacterized protein</fullName>
    </submittedName>
</protein>